<comment type="caution">
    <text evidence="1">The sequence shown here is derived from an EMBL/GenBank/DDBJ whole genome shotgun (WGS) entry which is preliminary data.</text>
</comment>
<organism evidence="1 2">
    <name type="scientific">Symbiodinium necroappetens</name>
    <dbReference type="NCBI Taxonomy" id="1628268"/>
    <lineage>
        <taxon>Eukaryota</taxon>
        <taxon>Sar</taxon>
        <taxon>Alveolata</taxon>
        <taxon>Dinophyceae</taxon>
        <taxon>Suessiales</taxon>
        <taxon>Symbiodiniaceae</taxon>
        <taxon>Symbiodinium</taxon>
    </lineage>
</organism>
<dbReference type="AlphaFoldDB" id="A0A813AWI1"/>
<dbReference type="OrthoDB" id="185373at2759"/>
<dbReference type="Proteomes" id="UP000601435">
    <property type="component" value="Unassembled WGS sequence"/>
</dbReference>
<sequence length="87" mass="9300">ACEKGGAWQNALHLLSEMSFTRLRVSAVSIAAGMSASVQKSQWPLALRLFFDMLQDSIAADTVVYELAVLACADGGKSNLAVQLLNE</sequence>
<dbReference type="EMBL" id="CAJNJA010064530">
    <property type="protein sequence ID" value="CAE7883209.1"/>
    <property type="molecule type" value="Genomic_DNA"/>
</dbReference>
<evidence type="ECO:0000313" key="2">
    <source>
        <dbReference type="Proteomes" id="UP000601435"/>
    </source>
</evidence>
<feature type="non-terminal residue" evidence="1">
    <location>
        <position position="87"/>
    </location>
</feature>
<dbReference type="Gene3D" id="1.25.40.10">
    <property type="entry name" value="Tetratricopeptide repeat domain"/>
    <property type="match status" value="1"/>
</dbReference>
<feature type="non-terminal residue" evidence="1">
    <location>
        <position position="1"/>
    </location>
</feature>
<evidence type="ECO:0000313" key="1">
    <source>
        <dbReference type="EMBL" id="CAE7883209.1"/>
    </source>
</evidence>
<name>A0A813AWI1_9DINO</name>
<keyword evidence="2" id="KW-1185">Reference proteome</keyword>
<proteinExistence type="predicted"/>
<gene>
    <name evidence="1" type="ORF">SNEC2469_LOCUS29077</name>
</gene>
<dbReference type="InterPro" id="IPR011990">
    <property type="entry name" value="TPR-like_helical_dom_sf"/>
</dbReference>
<reference evidence="1" key="1">
    <citation type="submission" date="2021-02" db="EMBL/GenBank/DDBJ databases">
        <authorList>
            <person name="Dougan E. K."/>
            <person name="Rhodes N."/>
            <person name="Thang M."/>
            <person name="Chan C."/>
        </authorList>
    </citation>
    <scope>NUCLEOTIDE SEQUENCE</scope>
</reference>
<evidence type="ECO:0008006" key="3">
    <source>
        <dbReference type="Google" id="ProtNLM"/>
    </source>
</evidence>
<protein>
    <recommendedName>
        <fullName evidence="3">Pentatricopeptide repeat-containing protein</fullName>
    </recommendedName>
</protein>
<accession>A0A813AWI1</accession>